<organism evidence="2 3">
    <name type="scientific">Maribacter luteus</name>
    <dbReference type="NCBI Taxonomy" id="2594478"/>
    <lineage>
        <taxon>Bacteria</taxon>
        <taxon>Pseudomonadati</taxon>
        <taxon>Bacteroidota</taxon>
        <taxon>Flavobacteriia</taxon>
        <taxon>Flavobacteriales</taxon>
        <taxon>Flavobacteriaceae</taxon>
        <taxon>Maribacter</taxon>
    </lineage>
</organism>
<accession>A0A6I2MPL2</accession>
<reference evidence="2 3" key="1">
    <citation type="submission" date="2019-11" db="EMBL/GenBank/DDBJ databases">
        <title>Maribacter lutea sp. nov., a marine bacterium isolated from intertidal sand.</title>
        <authorList>
            <person name="Liu A."/>
        </authorList>
    </citation>
    <scope>NUCLEOTIDE SEQUENCE [LARGE SCALE GENOMIC DNA]</scope>
    <source>
        <strain evidence="2 3">RZ05</strain>
    </source>
</reference>
<name>A0A6I2MPL2_9FLAO</name>
<gene>
    <name evidence="2" type="ORF">GJ691_11105</name>
</gene>
<dbReference type="Proteomes" id="UP000443153">
    <property type="component" value="Unassembled WGS sequence"/>
</dbReference>
<keyword evidence="1" id="KW-0732">Signal</keyword>
<keyword evidence="3" id="KW-1185">Reference proteome</keyword>
<comment type="caution">
    <text evidence="2">The sequence shown here is derived from an EMBL/GenBank/DDBJ whole genome shotgun (WGS) entry which is preliminary data.</text>
</comment>
<dbReference type="RefSeq" id="WP_154366868.1">
    <property type="nucleotide sequence ID" value="NZ_WKJH01000008.1"/>
</dbReference>
<protein>
    <submittedName>
        <fullName evidence="2">Uncharacterized protein</fullName>
    </submittedName>
</protein>
<feature type="signal peptide" evidence="1">
    <location>
        <begin position="1"/>
        <end position="19"/>
    </location>
</feature>
<proteinExistence type="predicted"/>
<evidence type="ECO:0000313" key="2">
    <source>
        <dbReference type="EMBL" id="MRX64719.1"/>
    </source>
</evidence>
<feature type="chain" id="PRO_5026211875" evidence="1">
    <location>
        <begin position="20"/>
        <end position="216"/>
    </location>
</feature>
<sequence length="216" mass="23281">MKYLFFIFFIGTTVLFSQAPDAGSLVKIHEATSTEINTIASPEKGSFVYDTTLDKMLFYNGTVWVEINDNQPTAYTGHFIISATGSQTITALPFEPSSISFVAHANIESTTINNDNGVGNNSNTIVNAFGTMNGYARNDGGSISQQVIYVGGSGTSINDISRYSNSNECIGIRYSNQNGDSLGLTTASLTSFTTDGFIINVTNRSDDVLVMFTAYK</sequence>
<dbReference type="AlphaFoldDB" id="A0A6I2MPL2"/>
<evidence type="ECO:0000256" key="1">
    <source>
        <dbReference type="SAM" id="SignalP"/>
    </source>
</evidence>
<dbReference type="OrthoDB" id="1396884at2"/>
<dbReference type="EMBL" id="WKJH01000008">
    <property type="protein sequence ID" value="MRX64719.1"/>
    <property type="molecule type" value="Genomic_DNA"/>
</dbReference>
<evidence type="ECO:0000313" key="3">
    <source>
        <dbReference type="Proteomes" id="UP000443153"/>
    </source>
</evidence>